<dbReference type="RefSeq" id="WP_341404376.1">
    <property type="nucleotide sequence ID" value="NZ_JBBUKT010000003.1"/>
</dbReference>
<dbReference type="PANTHER" id="PTHR43133">
    <property type="entry name" value="RNA POLYMERASE ECF-TYPE SIGMA FACTO"/>
    <property type="match status" value="1"/>
</dbReference>
<evidence type="ECO:0000313" key="6">
    <source>
        <dbReference type="Proteomes" id="UP001371305"/>
    </source>
</evidence>
<keyword evidence="3" id="KW-0804">Transcription</keyword>
<dbReference type="InterPro" id="IPR053812">
    <property type="entry name" value="HTH_Sigma70_ECF-like"/>
</dbReference>
<dbReference type="InterPro" id="IPR011517">
    <property type="entry name" value="RNA_pol_sigma70_ECF-like"/>
</dbReference>
<evidence type="ECO:0000256" key="1">
    <source>
        <dbReference type="ARBA" id="ARBA00023015"/>
    </source>
</evidence>
<reference evidence="5 6" key="1">
    <citation type="submission" date="2024-04" db="EMBL/GenBank/DDBJ databases">
        <title>Luteolibacter sp. isolated from soil.</title>
        <authorList>
            <person name="An J."/>
        </authorList>
    </citation>
    <scope>NUCLEOTIDE SEQUENCE [LARGE SCALE GENOMIC DNA]</scope>
    <source>
        <strain evidence="5 6">Y139</strain>
    </source>
</reference>
<keyword evidence="2" id="KW-0731">Sigma factor</keyword>
<dbReference type="NCBIfam" id="TIGR02937">
    <property type="entry name" value="sigma70-ECF"/>
    <property type="match status" value="1"/>
</dbReference>
<name>A0ABU9AVX4_9BACT</name>
<dbReference type="Pfam" id="PF07638">
    <property type="entry name" value="Sigma70_ECF"/>
    <property type="match status" value="1"/>
</dbReference>
<accession>A0ABU9AVX4</accession>
<feature type="domain" description="RNA polymerase sigma-70 ECF-like HTH" evidence="4">
    <location>
        <begin position="20"/>
        <end position="180"/>
    </location>
</feature>
<dbReference type="InterPro" id="IPR013324">
    <property type="entry name" value="RNA_pol_sigma_r3/r4-like"/>
</dbReference>
<evidence type="ECO:0000256" key="3">
    <source>
        <dbReference type="ARBA" id="ARBA00023163"/>
    </source>
</evidence>
<evidence type="ECO:0000259" key="4">
    <source>
        <dbReference type="Pfam" id="PF07638"/>
    </source>
</evidence>
<dbReference type="SUPFAM" id="SSF88659">
    <property type="entry name" value="Sigma3 and sigma4 domains of RNA polymerase sigma factors"/>
    <property type="match status" value="1"/>
</dbReference>
<dbReference type="InterPro" id="IPR014284">
    <property type="entry name" value="RNA_pol_sigma-70_dom"/>
</dbReference>
<dbReference type="InterPro" id="IPR039425">
    <property type="entry name" value="RNA_pol_sigma-70-like"/>
</dbReference>
<dbReference type="Proteomes" id="UP001371305">
    <property type="component" value="Unassembled WGS sequence"/>
</dbReference>
<dbReference type="PANTHER" id="PTHR43133:SF39">
    <property type="entry name" value="SIMILAR TO RNA POLYMERASE SIGMA-E FACTOR"/>
    <property type="match status" value="1"/>
</dbReference>
<keyword evidence="1" id="KW-0805">Transcription regulation</keyword>
<protein>
    <submittedName>
        <fullName evidence="5">ECF-type sigma factor</fullName>
    </submittedName>
</protein>
<evidence type="ECO:0000313" key="5">
    <source>
        <dbReference type="EMBL" id="MEK7950775.1"/>
    </source>
</evidence>
<organism evidence="5 6">
    <name type="scientific">Luteolibacter soli</name>
    <dbReference type="NCBI Taxonomy" id="3135280"/>
    <lineage>
        <taxon>Bacteria</taxon>
        <taxon>Pseudomonadati</taxon>
        <taxon>Verrucomicrobiota</taxon>
        <taxon>Verrucomicrobiia</taxon>
        <taxon>Verrucomicrobiales</taxon>
        <taxon>Verrucomicrobiaceae</taxon>
        <taxon>Luteolibacter</taxon>
    </lineage>
</organism>
<sequence length="183" mass="21239">MTTFVPVDGDEEFSHYSEDDVRRLYPILRAMAGERMAFERPGNTLQPTALAHEAWLRMRSNGDQSWKNTAHFFTAAAETMRRILIDRARRRKRVKHAGDLERVPMTAAEDEAQDEDEPTLQVNAALEKLKKVNPPRAQVVLLKFFGGLTNQEVAEEMGVTERTVERYWAYSKTWLFREIRGQR</sequence>
<dbReference type="EMBL" id="JBBUKT010000003">
    <property type="protein sequence ID" value="MEK7950775.1"/>
    <property type="molecule type" value="Genomic_DNA"/>
</dbReference>
<keyword evidence="6" id="KW-1185">Reference proteome</keyword>
<evidence type="ECO:0000256" key="2">
    <source>
        <dbReference type="ARBA" id="ARBA00023082"/>
    </source>
</evidence>
<comment type="caution">
    <text evidence="5">The sequence shown here is derived from an EMBL/GenBank/DDBJ whole genome shotgun (WGS) entry which is preliminary data.</text>
</comment>
<dbReference type="Gene3D" id="1.10.10.10">
    <property type="entry name" value="Winged helix-like DNA-binding domain superfamily/Winged helix DNA-binding domain"/>
    <property type="match status" value="1"/>
</dbReference>
<gene>
    <name evidence="5" type="ORF">WKV53_09725</name>
</gene>
<dbReference type="InterPro" id="IPR036388">
    <property type="entry name" value="WH-like_DNA-bd_sf"/>
</dbReference>
<proteinExistence type="predicted"/>
<dbReference type="NCBIfam" id="TIGR02999">
    <property type="entry name" value="Sig-70_X6"/>
    <property type="match status" value="1"/>
</dbReference>